<dbReference type="GO" id="GO:0042781">
    <property type="term" value="F:3'-tRNA processing endoribonuclease activity"/>
    <property type="evidence" value="ECO:0007669"/>
    <property type="project" value="TreeGrafter"/>
</dbReference>
<gene>
    <name evidence="2" type="ORF">METZ01_LOCUS310194</name>
</gene>
<dbReference type="SUPFAM" id="SSF56281">
    <property type="entry name" value="Metallo-hydrolase/oxidoreductase"/>
    <property type="match status" value="1"/>
</dbReference>
<name>A0A382N9E9_9ZZZZ</name>
<dbReference type="InterPro" id="IPR036866">
    <property type="entry name" value="RibonucZ/Hydroxyglut_hydro"/>
</dbReference>
<feature type="domain" description="Metallo-beta-lactamase" evidence="1">
    <location>
        <begin position="23"/>
        <end position="100"/>
    </location>
</feature>
<sequence>MRRKSNSPEITIIGCGTPTPLPDRFGSSYVIDIGGEKLLFDCGPATTWKLIKAGISPTEINSVFFTHHHFDHDADFPTFILTRWDQIVPKDRLLKVYGPTMTEEFTRGIIDEDTGLFAHDWKAR</sequence>
<organism evidence="2">
    <name type="scientific">marine metagenome</name>
    <dbReference type="NCBI Taxonomy" id="408172"/>
    <lineage>
        <taxon>unclassified sequences</taxon>
        <taxon>metagenomes</taxon>
        <taxon>ecological metagenomes</taxon>
    </lineage>
</organism>
<dbReference type="EMBL" id="UINC01098651">
    <property type="protein sequence ID" value="SVC57340.1"/>
    <property type="molecule type" value="Genomic_DNA"/>
</dbReference>
<dbReference type="InterPro" id="IPR001279">
    <property type="entry name" value="Metallo-B-lactamas"/>
</dbReference>
<reference evidence="2" key="1">
    <citation type="submission" date="2018-05" db="EMBL/GenBank/DDBJ databases">
        <authorList>
            <person name="Lanie J.A."/>
            <person name="Ng W.-L."/>
            <person name="Kazmierczak K.M."/>
            <person name="Andrzejewski T.M."/>
            <person name="Davidsen T.M."/>
            <person name="Wayne K.J."/>
            <person name="Tettelin H."/>
            <person name="Glass J.I."/>
            <person name="Rusch D."/>
            <person name="Podicherti R."/>
            <person name="Tsui H.-C.T."/>
            <person name="Winkler M.E."/>
        </authorList>
    </citation>
    <scope>NUCLEOTIDE SEQUENCE</scope>
</reference>
<dbReference type="AlphaFoldDB" id="A0A382N9E9"/>
<proteinExistence type="predicted"/>
<dbReference type="Gene3D" id="3.60.15.10">
    <property type="entry name" value="Ribonuclease Z/Hydroxyacylglutathione hydrolase-like"/>
    <property type="match status" value="1"/>
</dbReference>
<accession>A0A382N9E9</accession>
<evidence type="ECO:0000259" key="1">
    <source>
        <dbReference type="Pfam" id="PF00753"/>
    </source>
</evidence>
<dbReference type="Pfam" id="PF00753">
    <property type="entry name" value="Lactamase_B"/>
    <property type="match status" value="1"/>
</dbReference>
<feature type="non-terminal residue" evidence="2">
    <location>
        <position position="124"/>
    </location>
</feature>
<protein>
    <recommendedName>
        <fullName evidence="1">Metallo-beta-lactamase domain-containing protein</fullName>
    </recommendedName>
</protein>
<dbReference type="PANTHER" id="PTHR46018">
    <property type="entry name" value="ZINC PHOSPHODIESTERASE ELAC PROTEIN 1"/>
    <property type="match status" value="1"/>
</dbReference>
<evidence type="ECO:0000313" key="2">
    <source>
        <dbReference type="EMBL" id="SVC57340.1"/>
    </source>
</evidence>
<dbReference type="PANTHER" id="PTHR46018:SF2">
    <property type="entry name" value="ZINC PHOSPHODIESTERASE ELAC PROTEIN 1"/>
    <property type="match status" value="1"/>
</dbReference>